<dbReference type="EMBL" id="JBHMEY010000009">
    <property type="protein sequence ID" value="MFB9095699.1"/>
    <property type="molecule type" value="Genomic_DNA"/>
</dbReference>
<keyword evidence="1" id="KW-1133">Transmembrane helix</keyword>
<evidence type="ECO:0000259" key="2">
    <source>
        <dbReference type="Pfam" id="PF12770"/>
    </source>
</evidence>
<dbReference type="InterPro" id="IPR024983">
    <property type="entry name" value="CHAT_dom"/>
</dbReference>
<sequence length="848" mass="98877">MKQQKSLKSLDSLLVIWSRKSENDKHNTIQKYYLSKDIAKKYRNLSLNLKAIEFYRYSATLLNEIKSFGSQEKATFYYELCEFYYSISNNKLFKNNLIKAIILWENDSNKYSKELVKGYSKLINNYLEYGDINNAKLYLKKNNNLSVKNDFIQDELRHQFKLTSFLYKLRISLAEKKNTASESSYKELTQYFINLKNKTNYLTYYADATNFYAEAIFSLGRTNEALDLLKASIIVHKQIGNDLSLITAYSYLSYFTRELKDYNRAHQSIDAAIHLISPDNFSDLAGLYTSKAIIFFEEKNYKESEIYFDKAHQLIKRIDNSNFYLLSYNVEISKKYFEIYEMTGNVKLLNKSFKSYKYSVKQFQDFYENDFFNPLLSEYKNLIIDGLLTLGLKSENSLVAIIEMIENIQSKFLLKNYLLNNKNGSVQIVNELSEIKTLKLNLASISSVQKNRDSLVLKKTQIKNNIELLENKLITKYPHFNSILNPTFNFKDFILKNKDEIMRFYVTNTSVFSIYISSQNKICLKRIDNFSTIKEHISSIVLNIKSKKPIEKQSKALYNSLLKPFALKNDEITIVSNSFLNEVPFELLIDDEGKYIVEKYKINYSNSLLLYDIQRKHKNSKDFKLAIFQPNYKNKNLNILPFAEKEALYLQETFHSILFSNEKATKQNFVNGVSNFNACHLSMHAIIDENNEEVSRLVFNDENFYFSDFYAQNLPLDLVVLSACETGIGKHIEGEGLMSLSRAFTYSGVSATIHSLWQTPDKQGYEIMQYFYEFLNDGLPKNEALQKAKIKFLSTAKASELKHPYYWSGFVLNGNSEALVSKTNYFYSILLGLATIGILLFFFLKFRK</sequence>
<protein>
    <submittedName>
        <fullName evidence="3">CHAT domain-containing protein</fullName>
    </submittedName>
</protein>
<feature type="domain" description="CHAT" evidence="2">
    <location>
        <begin position="553"/>
        <end position="815"/>
    </location>
</feature>
<comment type="caution">
    <text evidence="3">The sequence shown here is derived from an EMBL/GenBank/DDBJ whole genome shotgun (WGS) entry which is preliminary data.</text>
</comment>
<proteinExistence type="predicted"/>
<keyword evidence="1" id="KW-0472">Membrane</keyword>
<evidence type="ECO:0000313" key="3">
    <source>
        <dbReference type="EMBL" id="MFB9095699.1"/>
    </source>
</evidence>
<dbReference type="Proteomes" id="UP001589607">
    <property type="component" value="Unassembled WGS sequence"/>
</dbReference>
<dbReference type="SUPFAM" id="SSF48452">
    <property type="entry name" value="TPR-like"/>
    <property type="match status" value="1"/>
</dbReference>
<keyword evidence="4" id="KW-1185">Reference proteome</keyword>
<gene>
    <name evidence="3" type="ORF">ACFFVF_04175</name>
</gene>
<dbReference type="RefSeq" id="WP_236455007.1">
    <property type="nucleotide sequence ID" value="NZ_CBCSGE010000004.1"/>
</dbReference>
<dbReference type="Pfam" id="PF12770">
    <property type="entry name" value="CHAT"/>
    <property type="match status" value="1"/>
</dbReference>
<name>A0ABV5GK07_9FLAO</name>
<organism evidence="3 4">
    <name type="scientific">Flavobacterium jumunjinense</name>
    <dbReference type="NCBI Taxonomy" id="998845"/>
    <lineage>
        <taxon>Bacteria</taxon>
        <taxon>Pseudomonadati</taxon>
        <taxon>Bacteroidota</taxon>
        <taxon>Flavobacteriia</taxon>
        <taxon>Flavobacteriales</taxon>
        <taxon>Flavobacteriaceae</taxon>
        <taxon>Flavobacterium</taxon>
    </lineage>
</organism>
<reference evidence="3 4" key="1">
    <citation type="submission" date="2024-09" db="EMBL/GenBank/DDBJ databases">
        <authorList>
            <person name="Sun Q."/>
            <person name="Mori K."/>
        </authorList>
    </citation>
    <scope>NUCLEOTIDE SEQUENCE [LARGE SCALE GENOMIC DNA]</scope>
    <source>
        <strain evidence="3 4">CECT 7955</strain>
    </source>
</reference>
<keyword evidence="1" id="KW-0812">Transmembrane</keyword>
<evidence type="ECO:0000313" key="4">
    <source>
        <dbReference type="Proteomes" id="UP001589607"/>
    </source>
</evidence>
<dbReference type="InterPro" id="IPR011990">
    <property type="entry name" value="TPR-like_helical_dom_sf"/>
</dbReference>
<dbReference type="Gene3D" id="1.25.40.10">
    <property type="entry name" value="Tetratricopeptide repeat domain"/>
    <property type="match status" value="2"/>
</dbReference>
<dbReference type="PANTHER" id="PTHR10098">
    <property type="entry name" value="RAPSYN-RELATED"/>
    <property type="match status" value="1"/>
</dbReference>
<evidence type="ECO:0000256" key="1">
    <source>
        <dbReference type="SAM" id="Phobius"/>
    </source>
</evidence>
<accession>A0ABV5GK07</accession>
<feature type="transmembrane region" description="Helical" evidence="1">
    <location>
        <begin position="825"/>
        <end position="844"/>
    </location>
</feature>